<dbReference type="GO" id="GO:0003677">
    <property type="term" value="F:DNA binding"/>
    <property type="evidence" value="ECO:0007669"/>
    <property type="project" value="UniProtKB-KW"/>
</dbReference>
<keyword evidence="1" id="KW-0805">Transcription regulation</keyword>
<dbReference type="CDD" id="cd06529">
    <property type="entry name" value="S24_LexA-like"/>
    <property type="match status" value="1"/>
</dbReference>
<dbReference type="InterPro" id="IPR036286">
    <property type="entry name" value="LexA/Signal_pep-like_sf"/>
</dbReference>
<dbReference type="Pfam" id="PF12844">
    <property type="entry name" value="HTH_19"/>
    <property type="match status" value="1"/>
</dbReference>
<dbReference type="CDD" id="cd00093">
    <property type="entry name" value="HTH_XRE"/>
    <property type="match status" value="1"/>
</dbReference>
<evidence type="ECO:0000256" key="1">
    <source>
        <dbReference type="ARBA" id="ARBA00023015"/>
    </source>
</evidence>
<dbReference type="PANTHER" id="PTHR40661:SF3">
    <property type="entry name" value="FELS-1 PROPHAGE TRANSCRIPTIONAL REGULATOR"/>
    <property type="match status" value="1"/>
</dbReference>
<dbReference type="Gene3D" id="1.10.260.40">
    <property type="entry name" value="lambda repressor-like DNA-binding domains"/>
    <property type="match status" value="1"/>
</dbReference>
<accession>A0A1G9JYL5</accession>
<dbReference type="PROSITE" id="PS50943">
    <property type="entry name" value="HTH_CROC1"/>
    <property type="match status" value="1"/>
</dbReference>
<dbReference type="SUPFAM" id="SSF47413">
    <property type="entry name" value="lambda repressor-like DNA-binding domains"/>
    <property type="match status" value="1"/>
</dbReference>
<feature type="domain" description="HTH cro/C1-type" evidence="4">
    <location>
        <begin position="12"/>
        <end position="67"/>
    </location>
</feature>
<dbReference type="STRING" id="563176.SAMN04488090_0809"/>
<proteinExistence type="predicted"/>
<dbReference type="OrthoDB" id="3831186at2"/>
<dbReference type="SMART" id="SM00530">
    <property type="entry name" value="HTH_XRE"/>
    <property type="match status" value="1"/>
</dbReference>
<dbReference type="EMBL" id="FNGS01000002">
    <property type="protein sequence ID" value="SDL42611.1"/>
    <property type="molecule type" value="Genomic_DNA"/>
</dbReference>
<evidence type="ECO:0000313" key="5">
    <source>
        <dbReference type="EMBL" id="SDL42611.1"/>
    </source>
</evidence>
<gene>
    <name evidence="5" type="ORF">SAMN04488090_0809</name>
</gene>
<dbReference type="Proteomes" id="UP000198901">
    <property type="component" value="Unassembled WGS sequence"/>
</dbReference>
<evidence type="ECO:0000313" key="6">
    <source>
        <dbReference type="Proteomes" id="UP000198901"/>
    </source>
</evidence>
<keyword evidence="2" id="KW-0238">DNA-binding</keyword>
<evidence type="ECO:0000256" key="2">
    <source>
        <dbReference type="ARBA" id="ARBA00023125"/>
    </source>
</evidence>
<protein>
    <submittedName>
        <fullName evidence="5">Helix-turn-helix domain-containing protein</fullName>
    </submittedName>
</protein>
<dbReference type="Gene3D" id="2.10.109.10">
    <property type="entry name" value="Umud Fragment, subunit A"/>
    <property type="match status" value="1"/>
</dbReference>
<dbReference type="AlphaFoldDB" id="A0A1G9JYL5"/>
<organism evidence="5 6">
    <name type="scientific">Siphonobacter aquaeclarae</name>
    <dbReference type="NCBI Taxonomy" id="563176"/>
    <lineage>
        <taxon>Bacteria</taxon>
        <taxon>Pseudomonadati</taxon>
        <taxon>Bacteroidota</taxon>
        <taxon>Cytophagia</taxon>
        <taxon>Cytophagales</taxon>
        <taxon>Cytophagaceae</taxon>
        <taxon>Siphonobacter</taxon>
    </lineage>
</organism>
<dbReference type="RefSeq" id="WP_093198145.1">
    <property type="nucleotide sequence ID" value="NZ_FNGS01000002.1"/>
</dbReference>
<sequence>MKGATLFFHSNLRFLRERKKMTQEDLSAVLELSRNKLQALESGKTKNPAAEDLLGFSDYFGVSVDTLLRVDLMRLGELQLRELMAGNDAYRTGSQIRVLAITVDRQNNENLEYVPVKAKAGYRDGYADPEFLASLPRYALPNLPDGTFRMFPISGDSMLPVPDGSDVTASYIEDWTRLRPDTPCIVILRGEQDFVFKLVTIQEQELLLKSLNTAYEPYRVPVGEVLEIWQFYSYQTRDFPEAASDLQALTRAVRGIQEEMRDLRGKRFSENG</sequence>
<evidence type="ECO:0000256" key="3">
    <source>
        <dbReference type="ARBA" id="ARBA00023163"/>
    </source>
</evidence>
<dbReference type="InterPro" id="IPR001387">
    <property type="entry name" value="Cro/C1-type_HTH"/>
</dbReference>
<dbReference type="InterPro" id="IPR010982">
    <property type="entry name" value="Lambda_DNA-bd_dom_sf"/>
</dbReference>
<dbReference type="PANTHER" id="PTHR40661">
    <property type="match status" value="1"/>
</dbReference>
<keyword evidence="6" id="KW-1185">Reference proteome</keyword>
<keyword evidence="3" id="KW-0804">Transcription</keyword>
<reference evidence="5 6" key="1">
    <citation type="submission" date="2016-10" db="EMBL/GenBank/DDBJ databases">
        <authorList>
            <person name="de Groot N.N."/>
        </authorList>
    </citation>
    <scope>NUCLEOTIDE SEQUENCE [LARGE SCALE GENOMIC DNA]</scope>
    <source>
        <strain evidence="5 6">DSM 21668</strain>
    </source>
</reference>
<evidence type="ECO:0000259" key="4">
    <source>
        <dbReference type="PROSITE" id="PS50943"/>
    </source>
</evidence>
<name>A0A1G9JYL5_9BACT</name>
<dbReference type="InterPro" id="IPR039418">
    <property type="entry name" value="LexA-like"/>
</dbReference>
<dbReference type="SUPFAM" id="SSF51306">
    <property type="entry name" value="LexA/Signal peptidase"/>
    <property type="match status" value="1"/>
</dbReference>